<evidence type="ECO:0000313" key="6">
    <source>
        <dbReference type="Proteomes" id="UP000284119"/>
    </source>
</evidence>
<name>A0ABX9NVN1_9GAMM</name>
<feature type="domain" description="DUF2345" evidence="3">
    <location>
        <begin position="619"/>
        <end position="766"/>
    </location>
</feature>
<dbReference type="Pfam" id="PF04717">
    <property type="entry name" value="Phage_base_V"/>
    <property type="match status" value="1"/>
</dbReference>
<dbReference type="SUPFAM" id="SSF69255">
    <property type="entry name" value="gp5 N-terminal domain-like"/>
    <property type="match status" value="1"/>
</dbReference>
<comment type="caution">
    <text evidence="5">The sequence shown here is derived from an EMBL/GenBank/DDBJ whole genome shotgun (WGS) entry which is preliminary data.</text>
</comment>
<dbReference type="InterPro" id="IPR006531">
    <property type="entry name" value="Gp5/Vgr_OB"/>
</dbReference>
<evidence type="ECO:0000259" key="4">
    <source>
        <dbReference type="Pfam" id="PF13296"/>
    </source>
</evidence>
<dbReference type="Gene3D" id="2.30.110.50">
    <property type="match status" value="1"/>
</dbReference>
<dbReference type="EMBL" id="RAHG01000015">
    <property type="protein sequence ID" value="RJT09590.1"/>
    <property type="molecule type" value="Genomic_DNA"/>
</dbReference>
<comment type="similarity">
    <text evidence="1">Belongs to the VgrG protein family.</text>
</comment>
<dbReference type="NCBIfam" id="TIGR01646">
    <property type="entry name" value="vgr_GE"/>
    <property type="match status" value="1"/>
</dbReference>
<organism evidence="5 6">
    <name type="scientific">Rahnella inusitata</name>
    <dbReference type="NCBI Taxonomy" id="58169"/>
    <lineage>
        <taxon>Bacteria</taxon>
        <taxon>Pseudomonadati</taxon>
        <taxon>Pseudomonadota</taxon>
        <taxon>Gammaproteobacteria</taxon>
        <taxon>Enterobacterales</taxon>
        <taxon>Yersiniaceae</taxon>
        <taxon>Rahnella</taxon>
    </lineage>
</organism>
<feature type="domain" description="Gp5/Type VI secretion system Vgr protein OB-fold" evidence="2">
    <location>
        <begin position="415"/>
        <end position="481"/>
    </location>
</feature>
<dbReference type="InterPro" id="IPR006533">
    <property type="entry name" value="T6SS_Vgr_RhsGE"/>
</dbReference>
<feature type="domain" description="Putative type VI secretion system Rhs element associated Vgr" evidence="4">
    <location>
        <begin position="501"/>
        <end position="601"/>
    </location>
</feature>
<evidence type="ECO:0000313" key="5">
    <source>
        <dbReference type="EMBL" id="RJT09590.1"/>
    </source>
</evidence>
<gene>
    <name evidence="5" type="primary">vgrG</name>
    <name evidence="5" type="ORF">D5396_21075</name>
</gene>
<reference evidence="5 6" key="1">
    <citation type="submission" date="2018-09" db="EMBL/GenBank/DDBJ databases">
        <authorList>
            <person name="Le Fleche-Mateos A."/>
        </authorList>
    </citation>
    <scope>NUCLEOTIDE SEQUENCE [LARGE SCALE GENOMIC DNA]</scope>
    <source>
        <strain evidence="5 6">DSM 30078</strain>
    </source>
</reference>
<dbReference type="InterPro" id="IPR018769">
    <property type="entry name" value="VgrG2_DUF2345"/>
</dbReference>
<dbReference type="Gene3D" id="2.40.50.230">
    <property type="entry name" value="Gp5 N-terminal domain"/>
    <property type="match status" value="1"/>
</dbReference>
<proteinExistence type="inferred from homology"/>
<dbReference type="InterPro" id="IPR028244">
    <property type="entry name" value="T6SS_Rhs_Vgr_dom"/>
</dbReference>
<protein>
    <submittedName>
        <fullName evidence="5">Type VI secretion system tip protein VgrG</fullName>
    </submittedName>
</protein>
<dbReference type="InterPro" id="IPR037026">
    <property type="entry name" value="Vgr_OB-fold_dom_sf"/>
</dbReference>
<evidence type="ECO:0000259" key="2">
    <source>
        <dbReference type="Pfam" id="PF04717"/>
    </source>
</evidence>
<evidence type="ECO:0000259" key="3">
    <source>
        <dbReference type="Pfam" id="PF10106"/>
    </source>
</evidence>
<dbReference type="Pfam" id="PF05954">
    <property type="entry name" value="Phage_GPD"/>
    <property type="match status" value="1"/>
</dbReference>
<dbReference type="Pfam" id="PF13296">
    <property type="entry name" value="T6SS_Vgr"/>
    <property type="match status" value="1"/>
</dbReference>
<dbReference type="Gene3D" id="4.10.220.110">
    <property type="match status" value="1"/>
</dbReference>
<sequence length="838" mass="93286">MPKPAQHEAVQENDTLNRYLLTFQHNSDIDADVISFTATECLSQPYCYSIKFSCTRQNLPLNEMLNCNASFILRAPNPHKSWDTDPKWDQLKQVNGIITSFARIDSSPDEAVYECMLEHELALLNKTKKSAVYLNVSVPDLVKQVMLEHREIESYKIDFDKLTYAYSAREMVIQWQETDLQFILRLLSEVGIWFRFENHPKIHTEVITVFGDSDSRYIFSENKIPYVRNSGMTSANEYVTELKESYSVIPDSVLSRNYNYRDPFTHSAEKSVHVPNIPDSIKSGREYHYADNHLSTGDIYARESDSATFNARIRHENLLNDQSVFSAITNDPSLSPGWMFYPEGNVSDGFKRGFVVCRTEVSGSRGEHFIATLHGIPYSESYCFRPQQLPRPVIAGTLPARVSIREQNGLYASTDKLGRYIVKFDFDLDEKKKGYESAFVRLGRPYAGDTYGMHFPLLEGVEVAIAFEYGDPDRPFISHVLHDGRHPDLVTMYNDTRNVIRTPSFNKIRLEDKRDQEHIKLSTEYGKSQLNTGHMVDSQRKKRGEGLEGRTDHWVSLRGAKGLLLTTEAQPRAQGQQLDMAAAVASLEGALALAKTLQQCATTAGASSVDTQSQQSLQKVLDHLTGPAMLAYSDAGQAHITPSTLQLSAGKDWVATSGSNASISVLKKFSLAVGDKISLFARKLGIQMIAGAGDVVAQAQQGGMHLLSHQDFTLSSTDGKTNVSAKQGIQLTCGGGGIRINADGSVEIFSPTGIDLKGPNLAFKGPESVKTTVPAFKNGAFKRRFKLHAADNPEQGLPEQKFRLKSETGEILEGVTDAEGHSALFDSVDLNTYKMELL</sequence>
<dbReference type="SUPFAM" id="SSF69279">
    <property type="entry name" value="Phage tail proteins"/>
    <property type="match status" value="2"/>
</dbReference>
<dbReference type="NCBIfam" id="TIGR03361">
    <property type="entry name" value="VI_Rhs_Vgr"/>
    <property type="match status" value="1"/>
</dbReference>
<dbReference type="Proteomes" id="UP000284119">
    <property type="component" value="Unassembled WGS sequence"/>
</dbReference>
<dbReference type="Pfam" id="PF10106">
    <property type="entry name" value="DUF2345"/>
    <property type="match status" value="1"/>
</dbReference>
<evidence type="ECO:0000256" key="1">
    <source>
        <dbReference type="ARBA" id="ARBA00005558"/>
    </source>
</evidence>
<dbReference type="RefSeq" id="WP_112164073.1">
    <property type="nucleotide sequence ID" value="NZ_JYDE01000001.1"/>
</dbReference>
<accession>A0ABX9NVN1</accession>
<keyword evidence="6" id="KW-1185">Reference proteome</keyword>
<dbReference type="Gene3D" id="3.55.50.10">
    <property type="entry name" value="Baseplate protein-like domains"/>
    <property type="match status" value="1"/>
</dbReference>
<dbReference type="InterPro" id="IPR017847">
    <property type="entry name" value="T6SS_RhsGE_Vgr_subset"/>
</dbReference>